<dbReference type="Pfam" id="PF22848">
    <property type="entry name" value="ASD1_dom"/>
    <property type="match status" value="1"/>
</dbReference>
<evidence type="ECO:0000313" key="10">
    <source>
        <dbReference type="Proteomes" id="UP000253606"/>
    </source>
</evidence>
<evidence type="ECO:0000256" key="5">
    <source>
        <dbReference type="ARBA" id="ARBA00022801"/>
    </source>
</evidence>
<keyword evidence="4 7" id="KW-0732">Signal</keyword>
<dbReference type="Proteomes" id="UP000253606">
    <property type="component" value="Chromosome"/>
</dbReference>
<dbReference type="PANTHER" id="PTHR31776:SF0">
    <property type="entry name" value="ALPHA-L-ARABINOFURANOSIDASE 1"/>
    <property type="match status" value="1"/>
</dbReference>
<dbReference type="InterPro" id="IPR010720">
    <property type="entry name" value="Alpha-L-AF_C"/>
</dbReference>
<evidence type="ECO:0000313" key="9">
    <source>
        <dbReference type="EMBL" id="AXC10230.1"/>
    </source>
</evidence>
<proteinExistence type="inferred from homology"/>
<feature type="domain" description="Alpha-L-arabinofuranosidase C-terminal" evidence="8">
    <location>
        <begin position="464"/>
        <end position="660"/>
    </location>
</feature>
<evidence type="ECO:0000256" key="1">
    <source>
        <dbReference type="ARBA" id="ARBA00001462"/>
    </source>
</evidence>
<dbReference type="GO" id="GO:0046556">
    <property type="term" value="F:alpha-L-arabinofuranosidase activity"/>
    <property type="evidence" value="ECO:0007669"/>
    <property type="project" value="UniProtKB-EC"/>
</dbReference>
<dbReference type="InterPro" id="IPR017853">
    <property type="entry name" value="GH"/>
</dbReference>
<dbReference type="PANTHER" id="PTHR31776">
    <property type="entry name" value="ALPHA-L-ARABINOFURANOSIDASE 1"/>
    <property type="match status" value="1"/>
</dbReference>
<feature type="chain" id="PRO_5016413824" description="non-reducing end alpha-L-arabinofuranosidase" evidence="7">
    <location>
        <begin position="31"/>
        <end position="669"/>
    </location>
</feature>
<dbReference type="SMART" id="SM00813">
    <property type="entry name" value="Alpha-L-AF_C"/>
    <property type="match status" value="1"/>
</dbReference>
<dbReference type="EC" id="3.2.1.55" evidence="3"/>
<accession>A0A2Z5FTV2</accession>
<evidence type="ECO:0000256" key="3">
    <source>
        <dbReference type="ARBA" id="ARBA00012670"/>
    </source>
</evidence>
<evidence type="ECO:0000256" key="6">
    <source>
        <dbReference type="ARBA" id="ARBA00023180"/>
    </source>
</evidence>
<dbReference type="InterPro" id="IPR013780">
    <property type="entry name" value="Glyco_hydro_b"/>
</dbReference>
<dbReference type="Gene3D" id="3.20.20.80">
    <property type="entry name" value="Glycosidases"/>
    <property type="match status" value="1"/>
</dbReference>
<name>A0A2Z5FTV2_9BACT</name>
<comment type="catalytic activity">
    <reaction evidence="1">
        <text>Hydrolysis of terminal non-reducing alpha-L-arabinofuranoside residues in alpha-L-arabinosides.</text>
        <dbReference type="EC" id="3.2.1.55"/>
    </reaction>
</comment>
<dbReference type="KEGG" id="abas:ACPOL_0873"/>
<dbReference type="InterPro" id="IPR055235">
    <property type="entry name" value="ASD1_cat"/>
</dbReference>
<gene>
    <name evidence="9" type="ORF">ACPOL_0873</name>
</gene>
<dbReference type="InterPro" id="IPR051563">
    <property type="entry name" value="Glycosyl_Hydrolase_51"/>
</dbReference>
<keyword evidence="10" id="KW-1185">Reference proteome</keyword>
<protein>
    <recommendedName>
        <fullName evidence="3">non-reducing end alpha-L-arabinofuranosidase</fullName>
        <ecNumber evidence="3">3.2.1.55</ecNumber>
    </recommendedName>
</protein>
<reference evidence="9 10" key="1">
    <citation type="journal article" date="2018" name="Front. Microbiol.">
        <title>Hydrolytic Capabilities as a Key to Environmental Success: Chitinolytic and Cellulolytic Acidobacteria From Acidic Sub-arctic Soils and Boreal Peatlands.</title>
        <authorList>
            <person name="Belova S.E."/>
            <person name="Ravin N.V."/>
            <person name="Pankratov T.A."/>
            <person name="Rakitin A.L."/>
            <person name="Ivanova A.A."/>
            <person name="Beletsky A.V."/>
            <person name="Mardanov A.V."/>
            <person name="Sinninghe Damste J.S."/>
            <person name="Dedysh S.N."/>
        </authorList>
    </citation>
    <scope>NUCLEOTIDE SEQUENCE [LARGE SCALE GENOMIC DNA]</scope>
    <source>
        <strain evidence="9 10">SBC82</strain>
    </source>
</reference>
<evidence type="ECO:0000256" key="2">
    <source>
        <dbReference type="ARBA" id="ARBA00007186"/>
    </source>
</evidence>
<feature type="signal peptide" evidence="7">
    <location>
        <begin position="1"/>
        <end position="30"/>
    </location>
</feature>
<sequence length="669" mass="74669">MFRQSFPIRMNRRQFFLTSLAAAAAGPLGAAETPLLTLDDRGSSGKPQVTVLVVDTDRVSTPISDGIYGQFLEHINHSIEDGLFAEQIRGAGFEGEDFKTYWLPFADHGEVELADVAFNNGIRCVRLRIAGGHAGVRQGRVFLEENVRYDGWVWMKLESGSPDIELRVTGPDGKAMAMQPLKITGSDWQEVPFSFTSFRREEQASVEIVANGKGTLLLDFVSLMRADARRDGKLRPDLFQSLQGLHPSFVRWPGGSYASTYKWKECIGPYASRGYHPNMYWGGYSGYGGFGTDEFLGLCSKLKCEPLIVLACPDTKPESVQYAMDWVRYLNGAPTSEMGRLRAANGHAEPYGVKLFQIDNEPMNNGFTPEQYAEIVNLYGTEIRKLVSEARIVACGQKRSSDMDWSEKVVDLAGDNFDILGCHNYEYEPENYQSGLPRLQNYLTKLIDYVRASKHPHIEVAALEWSLQHTYDWRAGLHAAGSLIMYEELGPGLTMTCPALLMRNTTDDPKWTSSIYHNHVTWFPGGSYPVERLFREHYAERYLASAMGSFEDVPDRSQLFDKISTAIPSGWTEGAMDAIATASADGMRVVIKTVNYGPRRNTLLVHLQGQNLPERAKAKLYTIAAPVNATASFDRPDIFTPLTKSIPYAKNFSVDVDPYSVAVVEIQAE</sequence>
<keyword evidence="5" id="KW-0378">Hydrolase</keyword>
<dbReference type="Gene3D" id="2.60.120.260">
    <property type="entry name" value="Galactose-binding domain-like"/>
    <property type="match status" value="1"/>
</dbReference>
<dbReference type="Gene3D" id="2.60.40.1180">
    <property type="entry name" value="Golgi alpha-mannosidase II"/>
    <property type="match status" value="1"/>
</dbReference>
<dbReference type="GO" id="GO:0046373">
    <property type="term" value="P:L-arabinose metabolic process"/>
    <property type="evidence" value="ECO:0007669"/>
    <property type="project" value="InterPro"/>
</dbReference>
<dbReference type="EMBL" id="CP030840">
    <property type="protein sequence ID" value="AXC10230.1"/>
    <property type="molecule type" value="Genomic_DNA"/>
</dbReference>
<dbReference type="AlphaFoldDB" id="A0A2Z5FTV2"/>
<keyword evidence="6" id="KW-0325">Glycoprotein</keyword>
<evidence type="ECO:0000259" key="8">
    <source>
        <dbReference type="SMART" id="SM00813"/>
    </source>
</evidence>
<comment type="similarity">
    <text evidence="2">Belongs to the glycosyl hydrolase 51 family.</text>
</comment>
<evidence type="ECO:0000256" key="4">
    <source>
        <dbReference type="ARBA" id="ARBA00022729"/>
    </source>
</evidence>
<dbReference type="InterPro" id="IPR006311">
    <property type="entry name" value="TAT_signal"/>
</dbReference>
<evidence type="ECO:0000256" key="7">
    <source>
        <dbReference type="SAM" id="SignalP"/>
    </source>
</evidence>
<dbReference type="SUPFAM" id="SSF51445">
    <property type="entry name" value="(Trans)glycosidases"/>
    <property type="match status" value="1"/>
</dbReference>
<dbReference type="PROSITE" id="PS51318">
    <property type="entry name" value="TAT"/>
    <property type="match status" value="1"/>
</dbReference>
<organism evidence="9 10">
    <name type="scientific">Acidisarcina polymorpha</name>
    <dbReference type="NCBI Taxonomy" id="2211140"/>
    <lineage>
        <taxon>Bacteria</taxon>
        <taxon>Pseudomonadati</taxon>
        <taxon>Acidobacteriota</taxon>
        <taxon>Terriglobia</taxon>
        <taxon>Terriglobales</taxon>
        <taxon>Acidobacteriaceae</taxon>
        <taxon>Acidisarcina</taxon>
    </lineage>
</organism>